<protein>
    <submittedName>
        <fullName evidence="4">Uncharacterized protein LOC108733247</fullName>
    </submittedName>
</protein>
<evidence type="ECO:0000256" key="2">
    <source>
        <dbReference type="SAM" id="SignalP"/>
    </source>
</evidence>
<reference evidence="4" key="1">
    <citation type="submission" date="2025-08" db="UniProtKB">
        <authorList>
            <consortium name="RefSeq"/>
        </authorList>
    </citation>
    <scope>IDENTIFICATION</scope>
    <source>
        <tissue evidence="4">Entire body</tissue>
    </source>
</reference>
<feature type="compositionally biased region" description="Basic and acidic residues" evidence="1">
    <location>
        <begin position="74"/>
        <end position="98"/>
    </location>
</feature>
<evidence type="ECO:0000313" key="3">
    <source>
        <dbReference type="Proteomes" id="UP000192223"/>
    </source>
</evidence>
<evidence type="ECO:0000256" key="1">
    <source>
        <dbReference type="SAM" id="MobiDB-lite"/>
    </source>
</evidence>
<dbReference type="InParanoid" id="A0A1W4WIB2"/>
<accession>A0A1W4WIB2</accession>
<dbReference type="RefSeq" id="XP_018319838.1">
    <property type="nucleotide sequence ID" value="XM_018464336.1"/>
</dbReference>
<keyword evidence="2" id="KW-0732">Signal</keyword>
<gene>
    <name evidence="4" type="primary">LOC108733247</name>
</gene>
<dbReference type="AlphaFoldDB" id="A0A1W4WIB2"/>
<dbReference type="KEGG" id="apln:108733247"/>
<feature type="region of interest" description="Disordered" evidence="1">
    <location>
        <begin position="70"/>
        <end position="98"/>
    </location>
</feature>
<organism evidence="3 4">
    <name type="scientific">Agrilus planipennis</name>
    <name type="common">Emerald ash borer</name>
    <name type="synonym">Agrilus marcopoli</name>
    <dbReference type="NCBI Taxonomy" id="224129"/>
    <lineage>
        <taxon>Eukaryota</taxon>
        <taxon>Metazoa</taxon>
        <taxon>Ecdysozoa</taxon>
        <taxon>Arthropoda</taxon>
        <taxon>Hexapoda</taxon>
        <taxon>Insecta</taxon>
        <taxon>Pterygota</taxon>
        <taxon>Neoptera</taxon>
        <taxon>Endopterygota</taxon>
        <taxon>Coleoptera</taxon>
        <taxon>Polyphaga</taxon>
        <taxon>Elateriformia</taxon>
        <taxon>Buprestoidea</taxon>
        <taxon>Buprestidae</taxon>
        <taxon>Agrilinae</taxon>
        <taxon>Agrilus</taxon>
    </lineage>
</organism>
<keyword evidence="3" id="KW-1185">Reference proteome</keyword>
<dbReference type="Proteomes" id="UP000192223">
    <property type="component" value="Unplaced"/>
</dbReference>
<name>A0A1W4WIB2_AGRPL</name>
<feature type="signal peptide" evidence="2">
    <location>
        <begin position="1"/>
        <end position="18"/>
    </location>
</feature>
<proteinExistence type="predicted"/>
<dbReference type="GeneID" id="108733247"/>
<feature type="chain" id="PRO_5010701639" evidence="2">
    <location>
        <begin position="19"/>
        <end position="342"/>
    </location>
</feature>
<sequence length="342" mass="37653">MKTVVFLVLVLSLTIASASPSIAKDETVSKEGSSTTVIEGPDGSSIVSQVKPGFITNNVIKGPSAVATVIGPDAPKETEQNQPEDSPKRLESFQEKRLKPNRHILRPKPINLVERVPEIVPSVVPEILPEKPLSLNGLLALLHEKNKPSHKPSLPPCKLPPVQKPPSNCHPLVRPPVIQPQLPILFPPQHASCPHHVPGQYPPNNQLLYPQTAQSSQLLNGLVGSILQLLLLSSLQPNLHQHPHAMYMPPSYVPLQWLRPTPHDEYIDKSEEKFKGTMGNENKFAVAENQIILQDSQPVSAVYTPHNLLIPSNAVSYYNYPWTRSEQRTEESAATAANPRAE</sequence>
<evidence type="ECO:0000313" key="4">
    <source>
        <dbReference type="RefSeq" id="XP_018319838.1"/>
    </source>
</evidence>